<dbReference type="RefSeq" id="WP_315605089.1">
    <property type="nucleotide sequence ID" value="NZ_CP130318.1"/>
</dbReference>
<evidence type="ECO:0000313" key="2">
    <source>
        <dbReference type="EMBL" id="WNQ11313.1"/>
    </source>
</evidence>
<organism evidence="2 3">
    <name type="scientific">Paenibacillus aurantius</name>
    <dbReference type="NCBI Taxonomy" id="2918900"/>
    <lineage>
        <taxon>Bacteria</taxon>
        <taxon>Bacillati</taxon>
        <taxon>Bacillota</taxon>
        <taxon>Bacilli</taxon>
        <taxon>Bacillales</taxon>
        <taxon>Paenibacillaceae</taxon>
        <taxon>Paenibacillus</taxon>
    </lineage>
</organism>
<evidence type="ECO:0000256" key="1">
    <source>
        <dbReference type="SAM" id="Phobius"/>
    </source>
</evidence>
<feature type="transmembrane region" description="Helical" evidence="1">
    <location>
        <begin position="30"/>
        <end position="47"/>
    </location>
</feature>
<keyword evidence="1" id="KW-1133">Transmembrane helix</keyword>
<keyword evidence="1" id="KW-0472">Membrane</keyword>
<dbReference type="Proteomes" id="UP001305702">
    <property type="component" value="Chromosome"/>
</dbReference>
<dbReference type="AlphaFoldDB" id="A0AA96LE31"/>
<name>A0AA96LE31_9BACL</name>
<proteinExistence type="predicted"/>
<evidence type="ECO:0000313" key="3">
    <source>
        <dbReference type="Proteomes" id="UP001305702"/>
    </source>
</evidence>
<feature type="transmembrane region" description="Helical" evidence="1">
    <location>
        <begin position="59"/>
        <end position="83"/>
    </location>
</feature>
<keyword evidence="1" id="KW-0812">Transmembrane</keyword>
<gene>
    <name evidence="2" type="ORF">MJA45_27570</name>
</gene>
<feature type="transmembrane region" description="Helical" evidence="1">
    <location>
        <begin position="7"/>
        <end position="24"/>
    </location>
</feature>
<accession>A0AA96LE31</accession>
<reference evidence="2 3" key="1">
    <citation type="submission" date="2022-02" db="EMBL/GenBank/DDBJ databases">
        <title>Paenibacillus sp. MBLB1776 Whole Genome Shotgun Sequencing.</title>
        <authorList>
            <person name="Hwang C.Y."/>
            <person name="Cho E.-S."/>
            <person name="Seo M.-J."/>
        </authorList>
    </citation>
    <scope>NUCLEOTIDE SEQUENCE [LARGE SCALE GENOMIC DNA]</scope>
    <source>
        <strain evidence="2 3">MBLB1776</strain>
    </source>
</reference>
<protein>
    <submittedName>
        <fullName evidence="2">Uncharacterized protein</fullName>
    </submittedName>
</protein>
<dbReference type="EMBL" id="CP130318">
    <property type="protein sequence ID" value="WNQ11313.1"/>
    <property type="molecule type" value="Genomic_DNA"/>
</dbReference>
<sequence>MKRAVSFFKILFALATLVSVAFVFFAGGNLSVYLGFMTLFQGLYGFAKAAELKAQEQPGVVSSFATSGICFIGSMVIFMMVFYT</sequence>
<keyword evidence="3" id="KW-1185">Reference proteome</keyword>
<dbReference type="KEGG" id="paun:MJA45_27570"/>